<dbReference type="STRING" id="1715989.NITINOP_0229"/>
<dbReference type="AlphaFoldDB" id="A0A0S4KMR3"/>
<evidence type="ECO:0000313" key="1">
    <source>
        <dbReference type="EMBL" id="CUQ65205.1"/>
    </source>
</evidence>
<organism evidence="1 2">
    <name type="scientific">Candidatus Nitrospira inopinata</name>
    <dbReference type="NCBI Taxonomy" id="1715989"/>
    <lineage>
        <taxon>Bacteria</taxon>
        <taxon>Pseudomonadati</taxon>
        <taxon>Nitrospirota</taxon>
        <taxon>Nitrospiria</taxon>
        <taxon>Nitrospirales</taxon>
        <taxon>Nitrospiraceae</taxon>
        <taxon>Nitrospira</taxon>
    </lineage>
</organism>
<keyword evidence="2" id="KW-1185">Reference proteome</keyword>
<sequence length="248" mass="27986">MIISIINHTNGKVSDEDAQEAIRAINRQIREDYEPYWHIGAELRLEGRGGKKPSTQSIADMRGDAVLYLWDSMDVDGALGYHDLTNRGVPYGFVFTEVAKQLGEAWTVTLSHEALEMVGDSEVNLLVQGPHPSNGKRTVFHWYEMCDAVQAETYEIDGVKVSNFLLPLYFTGGEEKGGRNDFLGRAYHGKTLRSFGVNPGGYIGFFDPEKGEHETFMAKGDTVAARRWKIKSQMKGARRGIRYQRYRT</sequence>
<dbReference type="OrthoDB" id="980947at2"/>
<dbReference type="EMBL" id="LN885086">
    <property type="protein sequence ID" value="CUQ65205.1"/>
    <property type="molecule type" value="Genomic_DNA"/>
</dbReference>
<reference evidence="2" key="1">
    <citation type="submission" date="2015-09" db="EMBL/GenBank/DDBJ databases">
        <authorList>
            <person name="Daims H."/>
        </authorList>
    </citation>
    <scope>NUCLEOTIDE SEQUENCE [LARGE SCALE GENOMIC DNA]</scope>
</reference>
<dbReference type="Proteomes" id="UP000066284">
    <property type="component" value="Chromosome 1"/>
</dbReference>
<name>A0A0S4KMR3_9BACT</name>
<dbReference type="KEGG" id="nio:NITINOP_0229"/>
<protein>
    <submittedName>
        <fullName evidence="1">Uncharacterized protein</fullName>
    </submittedName>
</protein>
<dbReference type="RefSeq" id="WP_062482086.1">
    <property type="nucleotide sequence ID" value="NZ_LN885086.1"/>
</dbReference>
<proteinExistence type="predicted"/>
<evidence type="ECO:0000313" key="2">
    <source>
        <dbReference type="Proteomes" id="UP000066284"/>
    </source>
</evidence>
<accession>A0A0S4KMR3</accession>
<gene>
    <name evidence="1" type="ORF">NITINOP_0229</name>
</gene>